<feature type="transmembrane region" description="Helical" evidence="1">
    <location>
        <begin position="75"/>
        <end position="95"/>
    </location>
</feature>
<dbReference type="RefSeq" id="WP_267568704.1">
    <property type="nucleotide sequence ID" value="NZ_JAPNTZ010000018.1"/>
</dbReference>
<sequence length="235" mass="25459">MMKKPVVPPPPPAPGDDALRAQILGVEHWSLLATRGAIWQEIFSRTGTFLAILSATVVALSLVVQATGFGQNFRIIALLVLPLVLLLGAATYLRLLEADIEDAWLVVGMNRLRNAYVEMVPGLDQYLVTGYYDDEASVLQTYNFRRRVGATHLFAGSPVIVGIVNAVLGGVLAVIIGQALGLATWLQITAGVVVAVLTAVALIAIFVRRLRKFRRDLVPRFPRPRAETVDPVAAD</sequence>
<reference evidence="2" key="1">
    <citation type="submission" date="2022-11" db="EMBL/GenBank/DDBJ databases">
        <authorList>
            <person name="Somphong A."/>
            <person name="Phongsopitanun W."/>
        </authorList>
    </citation>
    <scope>NUCLEOTIDE SEQUENCE</scope>
    <source>
        <strain evidence="2">Pm04-4</strain>
    </source>
</reference>
<keyword evidence="3" id="KW-1185">Reference proteome</keyword>
<dbReference type="EMBL" id="JAPNTZ010000018">
    <property type="protein sequence ID" value="MCY1144152.1"/>
    <property type="molecule type" value="Genomic_DNA"/>
</dbReference>
<organism evidence="2 3">
    <name type="scientific">Paractinoplanes pyxinae</name>
    <dbReference type="NCBI Taxonomy" id="2997416"/>
    <lineage>
        <taxon>Bacteria</taxon>
        <taxon>Bacillati</taxon>
        <taxon>Actinomycetota</taxon>
        <taxon>Actinomycetes</taxon>
        <taxon>Micromonosporales</taxon>
        <taxon>Micromonosporaceae</taxon>
        <taxon>Paractinoplanes</taxon>
    </lineage>
</organism>
<gene>
    <name evidence="2" type="ORF">OWR29_39685</name>
</gene>
<feature type="transmembrane region" description="Helical" evidence="1">
    <location>
        <begin position="153"/>
        <end position="176"/>
    </location>
</feature>
<evidence type="ECO:0000313" key="3">
    <source>
        <dbReference type="Proteomes" id="UP001151002"/>
    </source>
</evidence>
<accession>A0ABT4BCD9</accession>
<evidence type="ECO:0000313" key="2">
    <source>
        <dbReference type="EMBL" id="MCY1144152.1"/>
    </source>
</evidence>
<proteinExistence type="predicted"/>
<feature type="transmembrane region" description="Helical" evidence="1">
    <location>
        <begin position="182"/>
        <end position="207"/>
    </location>
</feature>
<comment type="caution">
    <text evidence="2">The sequence shown here is derived from an EMBL/GenBank/DDBJ whole genome shotgun (WGS) entry which is preliminary data.</text>
</comment>
<feature type="transmembrane region" description="Helical" evidence="1">
    <location>
        <begin position="49"/>
        <end position="69"/>
    </location>
</feature>
<keyword evidence="1" id="KW-0472">Membrane</keyword>
<keyword evidence="1" id="KW-0812">Transmembrane</keyword>
<evidence type="ECO:0000256" key="1">
    <source>
        <dbReference type="SAM" id="Phobius"/>
    </source>
</evidence>
<keyword evidence="1" id="KW-1133">Transmembrane helix</keyword>
<dbReference type="Proteomes" id="UP001151002">
    <property type="component" value="Unassembled WGS sequence"/>
</dbReference>
<protein>
    <submittedName>
        <fullName evidence="2">Uncharacterized protein</fullName>
    </submittedName>
</protein>
<name>A0ABT4BCD9_9ACTN</name>